<evidence type="ECO:0000256" key="1">
    <source>
        <dbReference type="SAM" id="MobiDB-lite"/>
    </source>
</evidence>
<dbReference type="AlphaFoldDB" id="A0A9Q0HDB3"/>
<accession>A0A9Q0HDB3</accession>
<keyword evidence="3" id="KW-1185">Reference proteome</keyword>
<protein>
    <submittedName>
        <fullName evidence="2">Uncharacterized protein</fullName>
    </submittedName>
</protein>
<sequence>MGNGGNLDQGLMPQSHQVGMAMGSSTQAAMSTVMAVALSSGNNDPSRRSASFLSQRGNQEGQMLSAGLYRQSLIEALLIVDKGMVWTRDCWRYMVILVISVWIQNYDMELVKDEEVNVEMAEDEEVEFEVVETEGHSSLEGTSTSGGSDTSTNSSSSSGQ</sequence>
<name>A0A9Q0HDB3_9MAGN</name>
<proteinExistence type="predicted"/>
<reference evidence="2" key="1">
    <citation type="journal article" date="2023" name="Plant J.">
        <title>The genome of the king protea, Protea cynaroides.</title>
        <authorList>
            <person name="Chang J."/>
            <person name="Duong T.A."/>
            <person name="Schoeman C."/>
            <person name="Ma X."/>
            <person name="Roodt D."/>
            <person name="Barker N."/>
            <person name="Li Z."/>
            <person name="Van de Peer Y."/>
            <person name="Mizrachi E."/>
        </authorList>
    </citation>
    <scope>NUCLEOTIDE SEQUENCE</scope>
    <source>
        <tissue evidence="2">Young leaves</tissue>
    </source>
</reference>
<dbReference type="Proteomes" id="UP001141806">
    <property type="component" value="Unassembled WGS sequence"/>
</dbReference>
<feature type="compositionally biased region" description="Low complexity" evidence="1">
    <location>
        <begin position="136"/>
        <end position="160"/>
    </location>
</feature>
<gene>
    <name evidence="2" type="ORF">NE237_022499</name>
</gene>
<evidence type="ECO:0000313" key="2">
    <source>
        <dbReference type="EMBL" id="KAJ4962560.1"/>
    </source>
</evidence>
<feature type="region of interest" description="Disordered" evidence="1">
    <location>
        <begin position="127"/>
        <end position="160"/>
    </location>
</feature>
<dbReference type="EMBL" id="JAMYWD010000008">
    <property type="protein sequence ID" value="KAJ4962560.1"/>
    <property type="molecule type" value="Genomic_DNA"/>
</dbReference>
<comment type="caution">
    <text evidence="2">The sequence shown here is derived from an EMBL/GenBank/DDBJ whole genome shotgun (WGS) entry which is preliminary data.</text>
</comment>
<evidence type="ECO:0000313" key="3">
    <source>
        <dbReference type="Proteomes" id="UP001141806"/>
    </source>
</evidence>
<organism evidence="2 3">
    <name type="scientific">Protea cynaroides</name>
    <dbReference type="NCBI Taxonomy" id="273540"/>
    <lineage>
        <taxon>Eukaryota</taxon>
        <taxon>Viridiplantae</taxon>
        <taxon>Streptophyta</taxon>
        <taxon>Embryophyta</taxon>
        <taxon>Tracheophyta</taxon>
        <taxon>Spermatophyta</taxon>
        <taxon>Magnoliopsida</taxon>
        <taxon>Proteales</taxon>
        <taxon>Proteaceae</taxon>
        <taxon>Protea</taxon>
    </lineage>
</organism>